<proteinExistence type="predicted"/>
<comment type="caution">
    <text evidence="1">The sequence shown here is derived from an EMBL/GenBank/DDBJ whole genome shotgun (WGS) entry which is preliminary data.</text>
</comment>
<sequence>MADRFLTWHQAKVLGSETRIGPVFYMDADYEPVAVRIYAVGAPRLGDTLVDIFDDGVSIFADRGTAAGDTRTVAALANGENFEEIAEDFSVEDIAKGSLVHCEIVDAGDCRDLSVHLELQRVGEPDEETE</sequence>
<dbReference type="AlphaFoldDB" id="A0A0F9N7U7"/>
<dbReference type="EMBL" id="LAZR01003689">
    <property type="protein sequence ID" value="KKN15675.1"/>
    <property type="molecule type" value="Genomic_DNA"/>
</dbReference>
<name>A0A0F9N7U7_9ZZZZ</name>
<protein>
    <submittedName>
        <fullName evidence="1">Uncharacterized protein</fullName>
    </submittedName>
</protein>
<organism evidence="1">
    <name type="scientific">marine sediment metagenome</name>
    <dbReference type="NCBI Taxonomy" id="412755"/>
    <lineage>
        <taxon>unclassified sequences</taxon>
        <taxon>metagenomes</taxon>
        <taxon>ecological metagenomes</taxon>
    </lineage>
</organism>
<gene>
    <name evidence="1" type="ORF">LCGC14_0983620</name>
</gene>
<accession>A0A0F9N7U7</accession>
<reference evidence="1" key="1">
    <citation type="journal article" date="2015" name="Nature">
        <title>Complex archaea that bridge the gap between prokaryotes and eukaryotes.</title>
        <authorList>
            <person name="Spang A."/>
            <person name="Saw J.H."/>
            <person name="Jorgensen S.L."/>
            <person name="Zaremba-Niedzwiedzka K."/>
            <person name="Martijn J."/>
            <person name="Lind A.E."/>
            <person name="van Eijk R."/>
            <person name="Schleper C."/>
            <person name="Guy L."/>
            <person name="Ettema T.J."/>
        </authorList>
    </citation>
    <scope>NUCLEOTIDE SEQUENCE</scope>
</reference>
<evidence type="ECO:0000313" key="1">
    <source>
        <dbReference type="EMBL" id="KKN15675.1"/>
    </source>
</evidence>